<name>A0ABN7A983_9HEMI</name>
<reference evidence="2 3" key="1">
    <citation type="submission" date="2023-09" db="EMBL/GenBank/DDBJ databases">
        <title>Nesidiocoris tenuis whole genome shotgun sequence.</title>
        <authorList>
            <person name="Shibata T."/>
            <person name="Shimoda M."/>
            <person name="Kobayashi T."/>
            <person name="Uehara T."/>
        </authorList>
    </citation>
    <scope>NUCLEOTIDE SEQUENCE [LARGE SCALE GENOMIC DNA]</scope>
    <source>
        <strain evidence="2 3">Japan</strain>
    </source>
</reference>
<accession>A0ABN7A983</accession>
<gene>
    <name evidence="2" type="ORF">NTJ_00635</name>
</gene>
<proteinExistence type="predicted"/>
<feature type="compositionally biased region" description="Basic and acidic residues" evidence="1">
    <location>
        <begin position="54"/>
        <end position="68"/>
    </location>
</feature>
<sequence>MLARFAKMNPGHPWGSWGGFGGVGGIGGDAAGELKTLSKMSLRPSCQYYYKEKERKRREPLDGERRESDENESDKDENIEVEKKTREALVEGGTVGRGVHFEFNCCSRCERREKSRGGLKLLFRIPVNTILIQDKIGRRARETADPREKE</sequence>
<dbReference type="EMBL" id="AP028909">
    <property type="protein sequence ID" value="BES87829.1"/>
    <property type="molecule type" value="Genomic_DNA"/>
</dbReference>
<keyword evidence="3" id="KW-1185">Reference proteome</keyword>
<feature type="compositionally biased region" description="Basic and acidic residues" evidence="1">
    <location>
        <begin position="76"/>
        <end position="87"/>
    </location>
</feature>
<evidence type="ECO:0000256" key="1">
    <source>
        <dbReference type="SAM" id="MobiDB-lite"/>
    </source>
</evidence>
<protein>
    <submittedName>
        <fullName evidence="2">Uncharacterized protein</fullName>
    </submittedName>
</protein>
<dbReference type="Proteomes" id="UP001307889">
    <property type="component" value="Chromosome 1"/>
</dbReference>
<organism evidence="2 3">
    <name type="scientific">Nesidiocoris tenuis</name>
    <dbReference type="NCBI Taxonomy" id="355587"/>
    <lineage>
        <taxon>Eukaryota</taxon>
        <taxon>Metazoa</taxon>
        <taxon>Ecdysozoa</taxon>
        <taxon>Arthropoda</taxon>
        <taxon>Hexapoda</taxon>
        <taxon>Insecta</taxon>
        <taxon>Pterygota</taxon>
        <taxon>Neoptera</taxon>
        <taxon>Paraneoptera</taxon>
        <taxon>Hemiptera</taxon>
        <taxon>Heteroptera</taxon>
        <taxon>Panheteroptera</taxon>
        <taxon>Cimicomorpha</taxon>
        <taxon>Miridae</taxon>
        <taxon>Dicyphina</taxon>
        <taxon>Nesidiocoris</taxon>
    </lineage>
</organism>
<evidence type="ECO:0000313" key="3">
    <source>
        <dbReference type="Proteomes" id="UP001307889"/>
    </source>
</evidence>
<feature type="region of interest" description="Disordered" evidence="1">
    <location>
        <begin position="54"/>
        <end position="87"/>
    </location>
</feature>
<evidence type="ECO:0000313" key="2">
    <source>
        <dbReference type="EMBL" id="BES87829.1"/>
    </source>
</evidence>